<sequence length="506" mass="52606">MTAAAADVAGPPEGSPTGLPPAAAASLMHVVTGARWFAGKGRRPELRSFTPLPWLNDPPPPGDAAGAADETDGADEEVPRVRLAVLEVAYPDETGAPGDGAADAPTPGVEHYQLALAHRHHRLPAGLSGATELYVDGGTVVYDATQDVGGARVLLQALLAGTSVGDEQGGVRFHLRDAAALTPDLEPQVFRGQQSNTSVMFGDVAMLKLFRRLELGRNLDIQVHEALNDAGMTDVARLFGSVEATWTRDGEVLGADLAMCVEKLADAVDGWDLALASLESETRGAAREHGSPEGSDVGFATHAEALGRALAEVHEALRTAFGTATQAGSDVAATMTQRLAAARAVAPALAPYADGLRARFGALAGTELDAQRVHGDFHLGQTLHTPSGWKIIDFEGEPAKTMAERVAPDSVWRDVAGMMRSFDYAAASVPGEASGAWRDGCRDAFLSGYTGGRGLGADDAGLLAAYEADKAVYEVVYEVRNRPDWVGIPLGAVATLAAPPSGTTGP</sequence>
<proteinExistence type="predicted"/>
<feature type="region of interest" description="Disordered" evidence="1">
    <location>
        <begin position="1"/>
        <end position="21"/>
    </location>
</feature>
<dbReference type="InterPro" id="IPR002575">
    <property type="entry name" value="Aminoglycoside_PTrfase"/>
</dbReference>
<name>A0ABP6WU27_9ACTN</name>
<accession>A0ABP6WU27</accession>
<dbReference type="RefSeq" id="WP_344741083.1">
    <property type="nucleotide sequence ID" value="NZ_BAAAYR010000001.1"/>
</dbReference>
<dbReference type="InterPro" id="IPR011009">
    <property type="entry name" value="Kinase-like_dom_sf"/>
</dbReference>
<evidence type="ECO:0000313" key="3">
    <source>
        <dbReference type="EMBL" id="GAA3554660.1"/>
    </source>
</evidence>
<dbReference type="EMBL" id="BAAAYR010000001">
    <property type="protein sequence ID" value="GAA3554660.1"/>
    <property type="molecule type" value="Genomic_DNA"/>
</dbReference>
<keyword evidence="4" id="KW-1185">Reference proteome</keyword>
<organism evidence="3 4">
    <name type="scientific">Microlunatus spumicola</name>
    <dbReference type="NCBI Taxonomy" id="81499"/>
    <lineage>
        <taxon>Bacteria</taxon>
        <taxon>Bacillati</taxon>
        <taxon>Actinomycetota</taxon>
        <taxon>Actinomycetes</taxon>
        <taxon>Propionibacteriales</taxon>
        <taxon>Propionibacteriaceae</taxon>
        <taxon>Microlunatus</taxon>
    </lineage>
</organism>
<dbReference type="Proteomes" id="UP001500767">
    <property type="component" value="Unassembled WGS sequence"/>
</dbReference>
<evidence type="ECO:0000259" key="2">
    <source>
        <dbReference type="Pfam" id="PF01636"/>
    </source>
</evidence>
<gene>
    <name evidence="3" type="ORF">GCM10022197_07230</name>
</gene>
<protein>
    <submittedName>
        <fullName evidence="3">Phosphotransferase</fullName>
    </submittedName>
</protein>
<reference evidence="4" key="1">
    <citation type="journal article" date="2019" name="Int. J. Syst. Evol. Microbiol.">
        <title>The Global Catalogue of Microorganisms (GCM) 10K type strain sequencing project: providing services to taxonomists for standard genome sequencing and annotation.</title>
        <authorList>
            <consortium name="The Broad Institute Genomics Platform"/>
            <consortium name="The Broad Institute Genome Sequencing Center for Infectious Disease"/>
            <person name="Wu L."/>
            <person name="Ma J."/>
        </authorList>
    </citation>
    <scope>NUCLEOTIDE SEQUENCE [LARGE SCALE GENOMIC DNA]</scope>
    <source>
        <strain evidence="4">JCM 16540</strain>
    </source>
</reference>
<feature type="domain" description="Aminoglycoside phosphotransferase" evidence="2">
    <location>
        <begin position="301"/>
        <end position="419"/>
    </location>
</feature>
<comment type="caution">
    <text evidence="3">The sequence shown here is derived from an EMBL/GenBank/DDBJ whole genome shotgun (WGS) entry which is preliminary data.</text>
</comment>
<feature type="region of interest" description="Disordered" evidence="1">
    <location>
        <begin position="42"/>
        <end position="75"/>
    </location>
</feature>
<evidence type="ECO:0000313" key="4">
    <source>
        <dbReference type="Proteomes" id="UP001500767"/>
    </source>
</evidence>
<dbReference type="Gene3D" id="3.90.1200.10">
    <property type="match status" value="1"/>
</dbReference>
<evidence type="ECO:0000256" key="1">
    <source>
        <dbReference type="SAM" id="MobiDB-lite"/>
    </source>
</evidence>
<dbReference type="SUPFAM" id="SSF56112">
    <property type="entry name" value="Protein kinase-like (PK-like)"/>
    <property type="match status" value="1"/>
</dbReference>
<dbReference type="Pfam" id="PF01636">
    <property type="entry name" value="APH"/>
    <property type="match status" value="1"/>
</dbReference>